<evidence type="ECO:0000313" key="8">
    <source>
        <dbReference type="EMBL" id="KAB0570286.1"/>
    </source>
</evidence>
<comment type="catalytic activity">
    <reaction evidence="4">
        <text>L-proline + NADP(+) = (S)-1-pyrroline-5-carboxylate + NADPH + 2 H(+)</text>
        <dbReference type="Rhea" id="RHEA:14109"/>
        <dbReference type="ChEBI" id="CHEBI:15378"/>
        <dbReference type="ChEBI" id="CHEBI:17388"/>
        <dbReference type="ChEBI" id="CHEBI:57783"/>
        <dbReference type="ChEBI" id="CHEBI:58349"/>
        <dbReference type="ChEBI" id="CHEBI:60039"/>
        <dbReference type="EC" id="1.5.1.2"/>
    </reaction>
</comment>
<comment type="pathway">
    <text evidence="4">Amino-acid biosynthesis; L-proline biosynthesis; L-proline from L-glutamate 5-semialdehyde: step 1/1.</text>
</comment>
<dbReference type="InterPro" id="IPR008927">
    <property type="entry name" value="6-PGluconate_DH-like_C_sf"/>
</dbReference>
<protein>
    <recommendedName>
        <fullName evidence="4">Pyrroline-5-carboxylate reductase</fullName>
        <shortName evidence="4">P5C reductase</shortName>
        <shortName evidence="4">P5CR</shortName>
        <ecNumber evidence="4">1.5.1.2</ecNumber>
    </recommendedName>
    <alternativeName>
        <fullName evidence="4">PCA reductase</fullName>
    </alternativeName>
</protein>
<evidence type="ECO:0000256" key="5">
    <source>
        <dbReference type="PIRSR" id="PIRSR000193-1"/>
    </source>
</evidence>
<comment type="catalytic activity">
    <reaction evidence="4">
        <text>L-proline + NAD(+) = (S)-1-pyrroline-5-carboxylate + NADH + 2 H(+)</text>
        <dbReference type="Rhea" id="RHEA:14105"/>
        <dbReference type="ChEBI" id="CHEBI:15378"/>
        <dbReference type="ChEBI" id="CHEBI:17388"/>
        <dbReference type="ChEBI" id="CHEBI:57540"/>
        <dbReference type="ChEBI" id="CHEBI:57945"/>
        <dbReference type="ChEBI" id="CHEBI:60039"/>
        <dbReference type="EC" id="1.5.1.2"/>
    </reaction>
</comment>
<dbReference type="SUPFAM" id="SSF51735">
    <property type="entry name" value="NAD(P)-binding Rossmann-fold domains"/>
    <property type="match status" value="1"/>
</dbReference>
<comment type="similarity">
    <text evidence="1 4">Belongs to the pyrroline-5-carboxylate reductase family.</text>
</comment>
<dbReference type="GO" id="GO:0055129">
    <property type="term" value="P:L-proline biosynthetic process"/>
    <property type="evidence" value="ECO:0007669"/>
    <property type="project" value="UniProtKB-UniRule"/>
</dbReference>
<keyword evidence="4" id="KW-0963">Cytoplasm</keyword>
<evidence type="ECO:0000259" key="6">
    <source>
        <dbReference type="Pfam" id="PF03807"/>
    </source>
</evidence>
<feature type="binding site" evidence="5">
    <location>
        <begin position="87"/>
        <end position="90"/>
    </location>
    <ligand>
        <name>NADP(+)</name>
        <dbReference type="ChEBI" id="CHEBI:58349"/>
    </ligand>
</feature>
<organism evidence="9 10">
    <name type="scientific">Pseudomonas palleroniana</name>
    <dbReference type="NCBI Taxonomy" id="191390"/>
    <lineage>
        <taxon>Bacteria</taxon>
        <taxon>Pseudomonadati</taxon>
        <taxon>Pseudomonadota</taxon>
        <taxon>Gammaproteobacteria</taxon>
        <taxon>Pseudomonadales</taxon>
        <taxon>Pseudomonadaceae</taxon>
        <taxon>Pseudomonas</taxon>
    </lineage>
</organism>
<dbReference type="PANTHER" id="PTHR11645">
    <property type="entry name" value="PYRROLINE-5-CARBOXYLATE REDUCTASE"/>
    <property type="match status" value="1"/>
</dbReference>
<dbReference type="GO" id="GO:0004735">
    <property type="term" value="F:pyrroline-5-carboxylate reductase activity"/>
    <property type="evidence" value="ECO:0007669"/>
    <property type="project" value="UniProtKB-UniRule"/>
</dbReference>
<evidence type="ECO:0000256" key="2">
    <source>
        <dbReference type="ARBA" id="ARBA00022857"/>
    </source>
</evidence>
<dbReference type="InterPro" id="IPR036291">
    <property type="entry name" value="NAD(P)-bd_dom_sf"/>
</dbReference>
<dbReference type="InterPro" id="IPR028939">
    <property type="entry name" value="P5C_Rdtase_cat_N"/>
</dbReference>
<evidence type="ECO:0000313" key="9">
    <source>
        <dbReference type="EMBL" id="PTC30430.1"/>
    </source>
</evidence>
<dbReference type="Gene3D" id="3.40.50.720">
    <property type="entry name" value="NAD(P)-binding Rossmann-like Domain"/>
    <property type="match status" value="1"/>
</dbReference>
<dbReference type="EC" id="1.5.1.2" evidence="4"/>
<dbReference type="PIRSF" id="PIRSF000193">
    <property type="entry name" value="Pyrrol-5-carb_rd"/>
    <property type="match status" value="1"/>
</dbReference>
<comment type="caution">
    <text evidence="9">The sequence shown here is derived from an EMBL/GenBank/DDBJ whole genome shotgun (WGS) entry which is preliminary data.</text>
</comment>
<evidence type="ECO:0000259" key="7">
    <source>
        <dbReference type="Pfam" id="PF14748"/>
    </source>
</evidence>
<dbReference type="EMBL" id="VZPQ01000001">
    <property type="protein sequence ID" value="KAB0570286.1"/>
    <property type="molecule type" value="Genomic_DNA"/>
</dbReference>
<proteinExistence type="inferred from homology"/>
<dbReference type="Proteomes" id="UP000423257">
    <property type="component" value="Unassembled WGS sequence"/>
</dbReference>
<dbReference type="Proteomes" id="UP000240476">
    <property type="component" value="Unassembled WGS sequence"/>
</dbReference>
<keyword evidence="4" id="KW-0028">Amino-acid biosynthesis</keyword>
<keyword evidence="3 4" id="KW-0560">Oxidoreductase</keyword>
<feature type="domain" description="Pyrroline-5-carboxylate reductase catalytic N-terminal" evidence="6">
    <location>
        <begin position="26"/>
        <end position="116"/>
    </location>
</feature>
<dbReference type="HAMAP" id="MF_01925">
    <property type="entry name" value="P5C_reductase"/>
    <property type="match status" value="1"/>
</dbReference>
<dbReference type="Pfam" id="PF03807">
    <property type="entry name" value="F420_oxidored"/>
    <property type="match status" value="1"/>
</dbReference>
<reference evidence="8 11" key="2">
    <citation type="submission" date="2019-09" db="EMBL/GenBank/DDBJ databases">
        <title>Draft genome sequences of 48 bacterial type strains from the CCUG.</title>
        <authorList>
            <person name="Tunovic T."/>
            <person name="Pineiro-Iglesias B."/>
            <person name="Unosson C."/>
            <person name="Inganas E."/>
            <person name="Ohlen M."/>
            <person name="Cardew S."/>
            <person name="Jensie-Markopoulos S."/>
            <person name="Salva-Serra F."/>
            <person name="Jaen-Luchoro D."/>
            <person name="Karlsson R."/>
            <person name="Svensson-Stadler L."/>
            <person name="Chun J."/>
            <person name="Moore E."/>
        </authorList>
    </citation>
    <scope>NUCLEOTIDE SEQUENCE [LARGE SCALE GENOMIC DNA]</scope>
    <source>
        <strain evidence="8 11">CCUG 51524</strain>
    </source>
</reference>
<accession>A0A2T4G420</accession>
<evidence type="ECO:0000313" key="11">
    <source>
        <dbReference type="Proteomes" id="UP000423257"/>
    </source>
</evidence>
<keyword evidence="4" id="KW-0641">Proline biosynthesis</keyword>
<dbReference type="AlphaFoldDB" id="A0A2T4G420"/>
<dbReference type="EMBL" id="PYWX01000017">
    <property type="protein sequence ID" value="PTC30430.1"/>
    <property type="molecule type" value="Genomic_DNA"/>
</dbReference>
<dbReference type="PANTHER" id="PTHR11645:SF0">
    <property type="entry name" value="PYRROLINE-5-CARBOXYLATE REDUCTASE 3"/>
    <property type="match status" value="1"/>
</dbReference>
<sequence>MKLKACRQHATLIVRKDNFIMTSTNVVIVGAGHMGSAIALGLRRSNSFLSITVIESNPIRRNEIITAGIPSLECLSDPLLSDVLILAIPPQTFLEFSKRTPQLEQYPGVIISVMAGINIAELKSRLKNSKICRAIPNLPCAINEGVTALICAPRLSKDNKGLINNLFSTLGTYFHVKDENLIDDATAIIGGGPAYICYFATALIEYAQSVGFESKSAFLMTTKILQGTAALLEINQEPPEKLCQQVMTPKGTTELAINHFDKKHVRATIISGLKQSSRRSKILGGRT</sequence>
<dbReference type="GO" id="GO:0005737">
    <property type="term" value="C:cytoplasm"/>
    <property type="evidence" value="ECO:0007669"/>
    <property type="project" value="UniProtKB-SubCell"/>
</dbReference>
<evidence type="ECO:0000256" key="4">
    <source>
        <dbReference type="HAMAP-Rule" id="MF_01925"/>
    </source>
</evidence>
<dbReference type="InterPro" id="IPR000304">
    <property type="entry name" value="Pyrroline-COOH_reductase"/>
</dbReference>
<dbReference type="UniPathway" id="UPA00098">
    <property type="reaction ID" value="UER00361"/>
</dbReference>
<keyword evidence="2 4" id="KW-0521">NADP</keyword>
<comment type="subcellular location">
    <subcellularLocation>
        <location evidence="4">Cytoplasm</location>
    </subcellularLocation>
</comment>
<evidence type="ECO:0000313" key="10">
    <source>
        <dbReference type="Proteomes" id="UP000240476"/>
    </source>
</evidence>
<evidence type="ECO:0000256" key="3">
    <source>
        <dbReference type="ARBA" id="ARBA00023002"/>
    </source>
</evidence>
<dbReference type="SUPFAM" id="SSF48179">
    <property type="entry name" value="6-phosphogluconate dehydrogenase C-terminal domain-like"/>
    <property type="match status" value="1"/>
</dbReference>
<comment type="function">
    <text evidence="4">Catalyzes the reduction of 1-pyrroline-5-carboxylate (PCA) to L-proline.</text>
</comment>
<keyword evidence="10" id="KW-1185">Reference proteome</keyword>
<name>A0A2T4G420_9PSED</name>
<dbReference type="Gene3D" id="1.10.3730.10">
    <property type="entry name" value="ProC C-terminal domain-like"/>
    <property type="match status" value="1"/>
</dbReference>
<feature type="domain" description="Pyrroline-5-carboxylate reductase dimerisation" evidence="7">
    <location>
        <begin position="179"/>
        <end position="281"/>
    </location>
</feature>
<dbReference type="InterPro" id="IPR029036">
    <property type="entry name" value="P5CR_dimer"/>
</dbReference>
<evidence type="ECO:0000256" key="1">
    <source>
        <dbReference type="ARBA" id="ARBA00005525"/>
    </source>
</evidence>
<gene>
    <name evidence="4" type="primary">proC</name>
    <name evidence="9" type="ORF">C9383_06050</name>
    <name evidence="8" type="ORF">F7R03_03955</name>
</gene>
<dbReference type="Pfam" id="PF14748">
    <property type="entry name" value="P5CR_dimer"/>
    <property type="match status" value="1"/>
</dbReference>
<reference evidence="9 10" key="1">
    <citation type="submission" date="2018-03" db="EMBL/GenBank/DDBJ databases">
        <title>Draft genome sequence of the type strain of Pseudomonas palleroniana LMG 23076, isolated from rice in Cameroon.</title>
        <authorList>
            <person name="Tambong J.T."/>
        </authorList>
    </citation>
    <scope>NUCLEOTIDE SEQUENCE [LARGE SCALE GENOMIC DNA]</scope>
    <source>
        <strain evidence="9 10">LMG 23076</strain>
    </source>
</reference>